<name>A0A9P6CYF7_9AGAR</name>
<reference evidence="12" key="1">
    <citation type="submission" date="2020-11" db="EMBL/GenBank/DDBJ databases">
        <authorList>
            <consortium name="DOE Joint Genome Institute"/>
            <person name="Ahrendt S."/>
            <person name="Riley R."/>
            <person name="Andreopoulos W."/>
            <person name="Labutti K."/>
            <person name="Pangilinan J."/>
            <person name="Ruiz-Duenas F.J."/>
            <person name="Barrasa J.M."/>
            <person name="Sanchez-Garcia M."/>
            <person name="Camarero S."/>
            <person name="Miyauchi S."/>
            <person name="Serrano A."/>
            <person name="Linde D."/>
            <person name="Babiker R."/>
            <person name="Drula E."/>
            <person name="Ayuso-Fernandez I."/>
            <person name="Pacheco R."/>
            <person name="Padilla G."/>
            <person name="Ferreira P."/>
            <person name="Barriuso J."/>
            <person name="Kellner H."/>
            <person name="Castanera R."/>
            <person name="Alfaro M."/>
            <person name="Ramirez L."/>
            <person name="Pisabarro A.G."/>
            <person name="Kuo A."/>
            <person name="Tritt A."/>
            <person name="Lipzen A."/>
            <person name="He G."/>
            <person name="Yan M."/>
            <person name="Ng V."/>
            <person name="Cullen D."/>
            <person name="Martin F."/>
            <person name="Rosso M.-N."/>
            <person name="Henrissat B."/>
            <person name="Hibbett D."/>
            <person name="Martinez A.T."/>
            <person name="Grigoriev I.V."/>
        </authorList>
    </citation>
    <scope>NUCLEOTIDE SEQUENCE</scope>
    <source>
        <strain evidence="12">CIRM-BRFM 674</strain>
    </source>
</reference>
<feature type="transmembrane region" description="Helical" evidence="11">
    <location>
        <begin position="72"/>
        <end position="92"/>
    </location>
</feature>
<feature type="compositionally biased region" description="Low complexity" evidence="10">
    <location>
        <begin position="528"/>
        <end position="539"/>
    </location>
</feature>
<keyword evidence="6" id="KW-0297">G-protein coupled receptor</keyword>
<evidence type="ECO:0000256" key="6">
    <source>
        <dbReference type="ARBA" id="ARBA00023040"/>
    </source>
</evidence>
<evidence type="ECO:0000256" key="3">
    <source>
        <dbReference type="ARBA" id="ARBA00022507"/>
    </source>
</evidence>
<dbReference type="GO" id="GO:0005886">
    <property type="term" value="C:plasma membrane"/>
    <property type="evidence" value="ECO:0007669"/>
    <property type="project" value="TreeGrafter"/>
</dbReference>
<organism evidence="12 13">
    <name type="scientific">Pholiota conissans</name>
    <dbReference type="NCBI Taxonomy" id="109636"/>
    <lineage>
        <taxon>Eukaryota</taxon>
        <taxon>Fungi</taxon>
        <taxon>Dikarya</taxon>
        <taxon>Basidiomycota</taxon>
        <taxon>Agaricomycotina</taxon>
        <taxon>Agaricomycetes</taxon>
        <taxon>Agaricomycetidae</taxon>
        <taxon>Agaricales</taxon>
        <taxon>Agaricineae</taxon>
        <taxon>Strophariaceae</taxon>
        <taxon>Pholiota</taxon>
    </lineage>
</organism>
<dbReference type="Pfam" id="PF02076">
    <property type="entry name" value="STE3"/>
    <property type="match status" value="1"/>
</dbReference>
<evidence type="ECO:0000256" key="2">
    <source>
        <dbReference type="ARBA" id="ARBA00011085"/>
    </source>
</evidence>
<dbReference type="InterPro" id="IPR001499">
    <property type="entry name" value="GPCR_STE3"/>
</dbReference>
<comment type="similarity">
    <text evidence="2">Belongs to the G-protein coupled receptor 4 family.</text>
</comment>
<feature type="transmembrane region" description="Helical" evidence="11">
    <location>
        <begin position="274"/>
        <end position="293"/>
    </location>
</feature>
<comment type="caution">
    <text evidence="12">The sequence shown here is derived from an EMBL/GenBank/DDBJ whole genome shotgun (WGS) entry which is preliminary data.</text>
</comment>
<feature type="transmembrane region" description="Helical" evidence="11">
    <location>
        <begin position="153"/>
        <end position="179"/>
    </location>
</feature>
<dbReference type="PRINTS" id="PR00899">
    <property type="entry name" value="GPCRSTE3"/>
</dbReference>
<dbReference type="GO" id="GO:0004932">
    <property type="term" value="F:mating-type factor pheromone receptor activity"/>
    <property type="evidence" value="ECO:0007669"/>
    <property type="project" value="InterPro"/>
</dbReference>
<accession>A0A9P6CYF7</accession>
<feature type="transmembrane region" description="Helical" evidence="11">
    <location>
        <begin position="205"/>
        <end position="230"/>
    </location>
</feature>
<dbReference type="PANTHER" id="PTHR28097:SF1">
    <property type="entry name" value="PHEROMONE A FACTOR RECEPTOR"/>
    <property type="match status" value="1"/>
</dbReference>
<proteinExistence type="inferred from homology"/>
<feature type="compositionally biased region" description="Low complexity" evidence="10">
    <location>
        <begin position="379"/>
        <end position="418"/>
    </location>
</feature>
<feature type="region of interest" description="Disordered" evidence="10">
    <location>
        <begin position="447"/>
        <end position="599"/>
    </location>
</feature>
<keyword evidence="5 11" id="KW-1133">Transmembrane helix</keyword>
<evidence type="ECO:0000313" key="12">
    <source>
        <dbReference type="EMBL" id="KAF9477445.1"/>
    </source>
</evidence>
<keyword evidence="4 11" id="KW-0812">Transmembrane</keyword>
<feature type="region of interest" description="Disordered" evidence="10">
    <location>
        <begin position="334"/>
        <end position="418"/>
    </location>
</feature>
<gene>
    <name evidence="12" type="ORF">BDN70DRAFT_110899</name>
</gene>
<evidence type="ECO:0000256" key="11">
    <source>
        <dbReference type="SAM" id="Phobius"/>
    </source>
</evidence>
<feature type="compositionally biased region" description="Pro residues" evidence="10">
    <location>
        <begin position="452"/>
        <end position="476"/>
    </location>
</feature>
<dbReference type="PANTHER" id="PTHR28097">
    <property type="entry name" value="PHEROMONE A FACTOR RECEPTOR"/>
    <property type="match status" value="1"/>
</dbReference>
<feature type="compositionally biased region" description="Pro residues" evidence="10">
    <location>
        <begin position="576"/>
        <end position="587"/>
    </location>
</feature>
<keyword evidence="7 11" id="KW-0472">Membrane</keyword>
<evidence type="ECO:0000256" key="8">
    <source>
        <dbReference type="ARBA" id="ARBA00023170"/>
    </source>
</evidence>
<evidence type="ECO:0000256" key="1">
    <source>
        <dbReference type="ARBA" id="ARBA00004141"/>
    </source>
</evidence>
<sequence>MIMTAIRAALSFTCAALIAVFAPVPRVRTSIPHVALIFWLGGYNLVHGIDALVWADNTDIHIPVWCDIVTKLMLGANIALPGAFLCIAIDLREKSRMKTPISTNPIVLRNRKILEVFLCYILPVIFMLSHLIVQDNRFDIVKGLGCSPATHPSTLGFVITWLPPVCVCALVFPFCAMSIHNSSLHVLTRFNDHIQSRSTMTASIFYRRVATCIITTGALSILNFAALFSIPNQPWNSWNSVHAAISEVNIVKEDPPFDPDLDKPPINAFKNIQIAWWGIFAISVIYIVLSFAIGEETRDAYRWVVEQVKNKKKALPKRLILPVYHITLKKETPSSPMAELVSPSPSTPKSQTLPLTLDLKSGWDDTITEKTPRRMEFLRSPTTPTRSPTPSSSSRPTSPSKRPSSPSMRSVGSSNNSMAEEDRAFMESTLTYLGSPTARTLGIAPLQVPPRTLSPPPRAALEIPPKPSLPPPSPPMRRPRPSPRYVPQDIDEPVNIGSVLNEAWPLPPASPTPSVSPSRHSVRRSRSHSPASSAEEATAVGAYPYPLFPTPRSPPHRKSDRPFDSASISSFVVPETAPPLPPSPSHSPSPSGKVATLVSPTMRTLSRKWSKDRLRQAHSPSVESIRMTVVRETV</sequence>
<evidence type="ECO:0000256" key="7">
    <source>
        <dbReference type="ARBA" id="ARBA00023136"/>
    </source>
</evidence>
<comment type="subcellular location">
    <subcellularLocation>
        <location evidence="1">Membrane</location>
        <topology evidence="1">Multi-pass membrane protein</topology>
    </subcellularLocation>
</comment>
<keyword evidence="8" id="KW-0675">Receptor</keyword>
<feature type="compositionally biased region" description="Basic and acidic residues" evidence="10">
    <location>
        <begin position="361"/>
        <end position="377"/>
    </location>
</feature>
<keyword evidence="13" id="KW-1185">Reference proteome</keyword>
<evidence type="ECO:0008006" key="14">
    <source>
        <dbReference type="Google" id="ProtNLM"/>
    </source>
</evidence>
<dbReference type="EMBL" id="MU155261">
    <property type="protein sequence ID" value="KAF9477445.1"/>
    <property type="molecule type" value="Genomic_DNA"/>
</dbReference>
<evidence type="ECO:0000256" key="9">
    <source>
        <dbReference type="ARBA" id="ARBA00023224"/>
    </source>
</evidence>
<feature type="transmembrane region" description="Helical" evidence="11">
    <location>
        <begin position="113"/>
        <end position="133"/>
    </location>
</feature>
<dbReference type="OrthoDB" id="2874149at2759"/>
<evidence type="ECO:0000256" key="4">
    <source>
        <dbReference type="ARBA" id="ARBA00022692"/>
    </source>
</evidence>
<dbReference type="GO" id="GO:0000750">
    <property type="term" value="P:pheromone-dependent signal transduction involved in conjugation with cellular fusion"/>
    <property type="evidence" value="ECO:0007669"/>
    <property type="project" value="TreeGrafter"/>
</dbReference>
<feature type="compositionally biased region" description="Polar residues" evidence="10">
    <location>
        <begin position="343"/>
        <end position="354"/>
    </location>
</feature>
<evidence type="ECO:0000313" key="13">
    <source>
        <dbReference type="Proteomes" id="UP000807469"/>
    </source>
</evidence>
<dbReference type="Proteomes" id="UP000807469">
    <property type="component" value="Unassembled WGS sequence"/>
</dbReference>
<evidence type="ECO:0000256" key="10">
    <source>
        <dbReference type="SAM" id="MobiDB-lite"/>
    </source>
</evidence>
<keyword evidence="3" id="KW-0589">Pheromone response</keyword>
<dbReference type="AlphaFoldDB" id="A0A9P6CYF7"/>
<protein>
    <recommendedName>
        <fullName evidence="14">Pheromone receptor</fullName>
    </recommendedName>
</protein>
<keyword evidence="9" id="KW-0807">Transducer</keyword>
<evidence type="ECO:0000256" key="5">
    <source>
        <dbReference type="ARBA" id="ARBA00022989"/>
    </source>
</evidence>